<reference evidence="2 3" key="1">
    <citation type="submission" date="2019-03" db="EMBL/GenBank/DDBJ databases">
        <title>The genome sequence of Nitrosococcus wardiae strain D1FHST reveals the archetypal metabolic capacity of ammonia-oxidizing Gammaproteobacteria.</title>
        <authorList>
            <person name="Wang L."/>
            <person name="Lim C.K."/>
            <person name="Hanson T.E."/>
            <person name="Dang H."/>
            <person name="Klotz M.G."/>
        </authorList>
    </citation>
    <scope>NUCLEOTIDE SEQUENCE [LARGE SCALE GENOMIC DNA]</scope>
    <source>
        <strain evidence="2 3">D1FHS</strain>
    </source>
</reference>
<dbReference type="InterPro" id="IPR012296">
    <property type="entry name" value="Nuclease_put_TT1808"/>
</dbReference>
<feature type="domain" description="Putative restriction endonuclease" evidence="1">
    <location>
        <begin position="17"/>
        <end position="185"/>
    </location>
</feature>
<dbReference type="OrthoDB" id="196625at2"/>
<proteinExistence type="predicted"/>
<protein>
    <submittedName>
        <fullName evidence="2">Uma2 family endonuclease</fullName>
    </submittedName>
</protein>
<dbReference type="PANTHER" id="PTHR35400">
    <property type="entry name" value="SLR1083 PROTEIN"/>
    <property type="match status" value="1"/>
</dbReference>
<accession>A0A4V1AW37</accession>
<dbReference type="RefSeq" id="WP_134358538.1">
    <property type="nucleotide sequence ID" value="NZ_CP038033.1"/>
</dbReference>
<dbReference type="CDD" id="cd06260">
    <property type="entry name" value="DUF820-like"/>
    <property type="match status" value="1"/>
</dbReference>
<dbReference type="SUPFAM" id="SSF52980">
    <property type="entry name" value="Restriction endonuclease-like"/>
    <property type="match status" value="1"/>
</dbReference>
<keyword evidence="2" id="KW-0540">Nuclease</keyword>
<organism evidence="2 3">
    <name type="scientific">Nitrosococcus wardiae</name>
    <dbReference type="NCBI Taxonomy" id="1814290"/>
    <lineage>
        <taxon>Bacteria</taxon>
        <taxon>Pseudomonadati</taxon>
        <taxon>Pseudomonadota</taxon>
        <taxon>Gammaproteobacteria</taxon>
        <taxon>Chromatiales</taxon>
        <taxon>Chromatiaceae</taxon>
        <taxon>Nitrosococcus</taxon>
    </lineage>
</organism>
<dbReference type="Proteomes" id="UP000294325">
    <property type="component" value="Chromosome"/>
</dbReference>
<dbReference type="KEGG" id="nwr:E3U44_12710"/>
<evidence type="ECO:0000259" key="1">
    <source>
        <dbReference type="Pfam" id="PF05685"/>
    </source>
</evidence>
<dbReference type="EMBL" id="CP038033">
    <property type="protein sequence ID" value="QBQ55275.1"/>
    <property type="molecule type" value="Genomic_DNA"/>
</dbReference>
<dbReference type="InterPro" id="IPR011335">
    <property type="entry name" value="Restrct_endonuc-II-like"/>
</dbReference>
<name>A0A4V1AW37_9GAMM</name>
<dbReference type="Pfam" id="PF05685">
    <property type="entry name" value="Uma2"/>
    <property type="match status" value="1"/>
</dbReference>
<keyword evidence="2" id="KW-0255">Endonuclease</keyword>
<dbReference type="PANTHER" id="PTHR35400:SF1">
    <property type="entry name" value="SLR1083 PROTEIN"/>
    <property type="match status" value="1"/>
</dbReference>
<dbReference type="GO" id="GO:0004519">
    <property type="term" value="F:endonuclease activity"/>
    <property type="evidence" value="ECO:0007669"/>
    <property type="project" value="UniProtKB-KW"/>
</dbReference>
<evidence type="ECO:0000313" key="2">
    <source>
        <dbReference type="EMBL" id="QBQ55275.1"/>
    </source>
</evidence>
<evidence type="ECO:0000313" key="3">
    <source>
        <dbReference type="Proteomes" id="UP000294325"/>
    </source>
</evidence>
<dbReference type="AlphaFoldDB" id="A0A4V1AW37"/>
<gene>
    <name evidence="2" type="ORF">E3U44_12710</name>
</gene>
<keyword evidence="3" id="KW-1185">Reference proteome</keyword>
<dbReference type="Gene3D" id="3.90.1570.10">
    <property type="entry name" value="tt1808, chain A"/>
    <property type="match status" value="1"/>
</dbReference>
<dbReference type="InterPro" id="IPR008538">
    <property type="entry name" value="Uma2"/>
</dbReference>
<keyword evidence="2" id="KW-0378">Hydrolase</keyword>
<sequence length="189" mass="21287">MSGTAQDLLQRHRLTISDYHRMGEAGILHEDSRIELIEGELLDMAPIGSQHAGTVKQLSRLLHLAIGQTAIVSTQDPIILDKYSEPEPDIMLLQPRDDFYKSSHPRPEDVLLIIEVADTSLQYDRHIKIPLYAEHGIPEVWLVDLVNKALTLFRSPRGHDYREAISPPSLSALSLKLLPTINLDLSDLF</sequence>